<dbReference type="Proteomes" id="UP000035265">
    <property type="component" value="Unassembled WGS sequence"/>
</dbReference>
<comment type="caution">
    <text evidence="2">The sequence shown here is derived from an EMBL/GenBank/DDBJ whole genome shotgun (WGS) entry which is preliminary data.</text>
</comment>
<dbReference type="AlphaFoldDB" id="A0A0H2KP65"/>
<accession>A0A0H2KP65</accession>
<dbReference type="InterPro" id="IPR012348">
    <property type="entry name" value="RNR-like"/>
</dbReference>
<keyword evidence="1" id="KW-0472">Membrane</keyword>
<protein>
    <recommendedName>
        <fullName evidence="4">Ferritin-like domain-containing protein</fullName>
    </recommendedName>
</protein>
<keyword evidence="1" id="KW-0812">Transmembrane</keyword>
<dbReference type="EMBL" id="JNBQ01000005">
    <property type="protein sequence ID" value="KLN35305.1"/>
    <property type="molecule type" value="Genomic_DNA"/>
</dbReference>
<dbReference type="Pfam" id="PF11583">
    <property type="entry name" value="AurF"/>
    <property type="match status" value="1"/>
</dbReference>
<sequence length="286" mass="30643">MTSDDARTATAPATGEGSPPAFTVWVDHYVSNRATQLATEATIDWDAPCTLPPDVRSAFVRSFQRFELGEDGDGARLLAKARRAGDPVYVDALERLVVEEQRHSALFRRGLEHLGAPTLDAHWSDAAFTALRRLLGLRTEIALFLVAESVAMGYFTALASAAPDPVLRGVGRRIASDEVHHLRFQVDRLRQGFAGTPRPVRAVVGAAWGVVALGAATVLVVDHAAALRACGLRPARAWVDAVRRFRASARLVLAGDEPRMLGPASADDVARSAPAFPGDADLPTLL</sequence>
<dbReference type="STRING" id="264251.FB00_07725"/>
<keyword evidence="1" id="KW-1133">Transmembrane helix</keyword>
<feature type="transmembrane region" description="Helical" evidence="1">
    <location>
        <begin position="206"/>
        <end position="227"/>
    </location>
</feature>
<dbReference type="GO" id="GO:0016491">
    <property type="term" value="F:oxidoreductase activity"/>
    <property type="evidence" value="ECO:0007669"/>
    <property type="project" value="InterPro"/>
</dbReference>
<dbReference type="Gene3D" id="1.10.620.20">
    <property type="entry name" value="Ribonucleotide Reductase, subunit A"/>
    <property type="match status" value="1"/>
</dbReference>
<dbReference type="CDD" id="cd00657">
    <property type="entry name" value="Ferritin_like"/>
    <property type="match status" value="1"/>
</dbReference>
<gene>
    <name evidence="2" type="ORF">FB00_07725</name>
</gene>
<feature type="transmembrane region" description="Helical" evidence="1">
    <location>
        <begin position="141"/>
        <end position="162"/>
    </location>
</feature>
<dbReference type="PATRIC" id="fig|264251.5.peg.1572"/>
<name>A0A0H2KP65_9MICO</name>
<dbReference type="RefSeq" id="WP_047232289.1">
    <property type="nucleotide sequence ID" value="NZ_JNBQ01000005.1"/>
</dbReference>
<proteinExistence type="predicted"/>
<reference evidence="2 3" key="1">
    <citation type="submission" date="2014-05" db="EMBL/GenBank/DDBJ databases">
        <title>Cellulosimicrobium funkei U11 genome.</title>
        <authorList>
            <person name="Hu C."/>
            <person name="Gong Y."/>
            <person name="Wan W."/>
            <person name="Jiang M."/>
        </authorList>
    </citation>
    <scope>NUCLEOTIDE SEQUENCE [LARGE SCALE GENOMIC DNA]</scope>
    <source>
        <strain evidence="2 3">U11</strain>
    </source>
</reference>
<dbReference type="InterPro" id="IPR025859">
    <property type="entry name" value="AurF/CmlI"/>
</dbReference>
<evidence type="ECO:0000313" key="3">
    <source>
        <dbReference type="Proteomes" id="UP000035265"/>
    </source>
</evidence>
<evidence type="ECO:0000313" key="2">
    <source>
        <dbReference type="EMBL" id="KLN35305.1"/>
    </source>
</evidence>
<evidence type="ECO:0008006" key="4">
    <source>
        <dbReference type="Google" id="ProtNLM"/>
    </source>
</evidence>
<dbReference type="SUPFAM" id="SSF47240">
    <property type="entry name" value="Ferritin-like"/>
    <property type="match status" value="1"/>
</dbReference>
<keyword evidence="3" id="KW-1185">Reference proteome</keyword>
<dbReference type="InterPro" id="IPR009078">
    <property type="entry name" value="Ferritin-like_SF"/>
</dbReference>
<organism evidence="2 3">
    <name type="scientific">Cellulosimicrobium funkei</name>
    <dbReference type="NCBI Taxonomy" id="264251"/>
    <lineage>
        <taxon>Bacteria</taxon>
        <taxon>Bacillati</taxon>
        <taxon>Actinomycetota</taxon>
        <taxon>Actinomycetes</taxon>
        <taxon>Micrococcales</taxon>
        <taxon>Promicromonosporaceae</taxon>
        <taxon>Cellulosimicrobium</taxon>
    </lineage>
</organism>
<evidence type="ECO:0000256" key="1">
    <source>
        <dbReference type="SAM" id="Phobius"/>
    </source>
</evidence>